<dbReference type="InterPro" id="IPR036770">
    <property type="entry name" value="Ankyrin_rpt-contain_sf"/>
</dbReference>
<dbReference type="Pfam" id="PF12796">
    <property type="entry name" value="Ank_2"/>
    <property type="match status" value="1"/>
</dbReference>
<evidence type="ECO:0000259" key="8">
    <source>
        <dbReference type="PROSITE" id="PS50003"/>
    </source>
</evidence>
<dbReference type="PROSITE" id="PS50115">
    <property type="entry name" value="ARFGAP"/>
    <property type="match status" value="1"/>
</dbReference>
<keyword evidence="5" id="KW-0040">ANK repeat</keyword>
<feature type="compositionally biased region" description="Basic and acidic residues" evidence="7">
    <location>
        <begin position="377"/>
        <end position="387"/>
    </location>
</feature>
<dbReference type="InterPro" id="IPR001849">
    <property type="entry name" value="PH_domain"/>
</dbReference>
<dbReference type="Gene3D" id="1.25.40.20">
    <property type="entry name" value="Ankyrin repeat-containing domain"/>
    <property type="match status" value="1"/>
</dbReference>
<keyword evidence="1" id="KW-0343">GTPase activation</keyword>
<dbReference type="Gene3D" id="1.10.220.150">
    <property type="entry name" value="Arf GTPase activating protein"/>
    <property type="match status" value="1"/>
</dbReference>
<dbReference type="InterPro" id="IPR037278">
    <property type="entry name" value="ARFGAP/RecO"/>
</dbReference>
<dbReference type="InterPro" id="IPR002110">
    <property type="entry name" value="Ankyrin_rpt"/>
</dbReference>
<dbReference type="PROSITE" id="PS50297">
    <property type="entry name" value="ANK_REP_REGION"/>
    <property type="match status" value="2"/>
</dbReference>
<dbReference type="PROSITE" id="PS50003">
    <property type="entry name" value="PH_DOMAIN"/>
    <property type="match status" value="1"/>
</dbReference>
<name>A0A1Y1WL66_9FUNG</name>
<dbReference type="GeneID" id="63801884"/>
<dbReference type="InterPro" id="IPR011993">
    <property type="entry name" value="PH-like_dom_sf"/>
</dbReference>
<dbReference type="PRINTS" id="PR00405">
    <property type="entry name" value="REVINTRACTNG"/>
</dbReference>
<dbReference type="PANTHER" id="PTHR23180">
    <property type="entry name" value="CENTAURIN/ARF"/>
    <property type="match status" value="1"/>
</dbReference>
<dbReference type="InterPro" id="IPR038508">
    <property type="entry name" value="ArfGAP_dom_sf"/>
</dbReference>
<dbReference type="SUPFAM" id="SSF48403">
    <property type="entry name" value="Ankyrin repeat"/>
    <property type="match status" value="1"/>
</dbReference>
<proteinExistence type="predicted"/>
<dbReference type="SUPFAM" id="SSF103657">
    <property type="entry name" value="BAR/IMD domain-like"/>
    <property type="match status" value="1"/>
</dbReference>
<keyword evidence="11" id="KW-1185">Reference proteome</keyword>
<evidence type="ECO:0000313" key="11">
    <source>
        <dbReference type="Proteomes" id="UP000193922"/>
    </source>
</evidence>
<comment type="caution">
    <text evidence="10">The sequence shown here is derived from an EMBL/GenBank/DDBJ whole genome shotgun (WGS) entry which is preliminary data.</text>
</comment>
<feature type="region of interest" description="Disordered" evidence="7">
    <location>
        <begin position="372"/>
        <end position="411"/>
    </location>
</feature>
<dbReference type="SMART" id="SM00233">
    <property type="entry name" value="PH"/>
    <property type="match status" value="1"/>
</dbReference>
<evidence type="ECO:0000256" key="7">
    <source>
        <dbReference type="SAM" id="MobiDB-lite"/>
    </source>
</evidence>
<dbReference type="SMART" id="SM00105">
    <property type="entry name" value="ArfGap"/>
    <property type="match status" value="1"/>
</dbReference>
<evidence type="ECO:0000256" key="1">
    <source>
        <dbReference type="ARBA" id="ARBA00022468"/>
    </source>
</evidence>
<dbReference type="InterPro" id="IPR001164">
    <property type="entry name" value="ArfGAP_dom"/>
</dbReference>
<evidence type="ECO:0000256" key="2">
    <source>
        <dbReference type="ARBA" id="ARBA00022723"/>
    </source>
</evidence>
<gene>
    <name evidence="10" type="ORF">DL89DRAFT_253991</name>
</gene>
<dbReference type="SUPFAM" id="SSF50729">
    <property type="entry name" value="PH domain-like"/>
    <property type="match status" value="1"/>
</dbReference>
<dbReference type="GO" id="GO:0008270">
    <property type="term" value="F:zinc ion binding"/>
    <property type="evidence" value="ECO:0007669"/>
    <property type="project" value="UniProtKB-KW"/>
</dbReference>
<evidence type="ECO:0000313" key="10">
    <source>
        <dbReference type="EMBL" id="ORX74105.1"/>
    </source>
</evidence>
<dbReference type="Pfam" id="PF16746">
    <property type="entry name" value="BAR_3"/>
    <property type="match status" value="1"/>
</dbReference>
<accession>A0A1Y1WL66</accession>
<dbReference type="FunFam" id="1.10.220.150:FF:000009">
    <property type="entry name" value="stromal membrane-associated protein 1 isoform X1"/>
    <property type="match status" value="1"/>
</dbReference>
<dbReference type="CDD" id="cd07307">
    <property type="entry name" value="BAR"/>
    <property type="match status" value="1"/>
</dbReference>
<evidence type="ECO:0000256" key="6">
    <source>
        <dbReference type="PROSITE-ProRule" id="PRU00288"/>
    </source>
</evidence>
<dbReference type="OrthoDB" id="10266696at2759"/>
<evidence type="ECO:0000256" key="4">
    <source>
        <dbReference type="ARBA" id="ARBA00022833"/>
    </source>
</evidence>
<dbReference type="STRING" id="61395.A0A1Y1WL66"/>
<dbReference type="Gene3D" id="2.30.29.30">
    <property type="entry name" value="Pleckstrin-homology domain (PH domain)/Phosphotyrosine-binding domain (PTB)"/>
    <property type="match status" value="1"/>
</dbReference>
<keyword evidence="4" id="KW-0862">Zinc</keyword>
<feature type="domain" description="PH" evidence="8">
    <location>
        <begin position="417"/>
        <end position="505"/>
    </location>
</feature>
<feature type="compositionally biased region" description="Low complexity" evidence="7">
    <location>
        <begin position="535"/>
        <end position="547"/>
    </location>
</feature>
<dbReference type="GO" id="GO:0005096">
    <property type="term" value="F:GTPase activator activity"/>
    <property type="evidence" value="ECO:0007669"/>
    <property type="project" value="UniProtKB-KW"/>
</dbReference>
<feature type="repeat" description="ANK" evidence="5">
    <location>
        <begin position="754"/>
        <end position="786"/>
    </location>
</feature>
<dbReference type="Proteomes" id="UP000193922">
    <property type="component" value="Unassembled WGS sequence"/>
</dbReference>
<feature type="compositionally biased region" description="Basic and acidic residues" evidence="7">
    <location>
        <begin position="639"/>
        <end position="655"/>
    </location>
</feature>
<dbReference type="RefSeq" id="XP_040747316.1">
    <property type="nucleotide sequence ID" value="XM_040885236.1"/>
</dbReference>
<dbReference type="InterPro" id="IPR004148">
    <property type="entry name" value="BAR_dom"/>
</dbReference>
<protein>
    <submittedName>
        <fullName evidence="10">ArfGap-domain-containing protein</fullName>
    </submittedName>
</protein>
<dbReference type="PROSITE" id="PS50088">
    <property type="entry name" value="ANK_REPEAT"/>
    <property type="match status" value="2"/>
</dbReference>
<keyword evidence="2" id="KW-0479">Metal-binding</keyword>
<feature type="domain" description="Arf-GAP" evidence="9">
    <location>
        <begin position="556"/>
        <end position="680"/>
    </location>
</feature>
<feature type="region of interest" description="Disordered" evidence="7">
    <location>
        <begin position="512"/>
        <end position="552"/>
    </location>
</feature>
<feature type="repeat" description="ANK" evidence="5">
    <location>
        <begin position="711"/>
        <end position="743"/>
    </location>
</feature>
<evidence type="ECO:0000256" key="3">
    <source>
        <dbReference type="ARBA" id="ARBA00022771"/>
    </source>
</evidence>
<sequence length="871" mass="96298">MPGDRATFASRHLFLEIFGGVWSHIVDIDIEPQCNKRIIVEPNITLAINNDIVNYERCANQQACCMFRCVDCLWYIQLRWYHIQGISFLARDGNNTRSTKSRITLLQFRYFSHLRSVSFEGDARIHGWAAQKPAAKLLDLEEGLTDSPGFRNKVGIFEEYATSLETAVQGLSKASRGFQQVSSEYSSRSTELLQRISSISKLSPMQDSAIDQALSGFSEVAQEIERNRILQCEQFQNILVGPLETLMGEDGPVQQLKTRRRRLDMQQADYESQLARAMARKDAEAESDVEAAKSRYLNTVQRQAIDLNRLAAVRRIEFIEGFLSLMYAQYAFYHQAFSAIKDFEPAMRRLGEHLAKTRRAAELEIDESQALVIKPKQTTDRGSDESGVRSVEALGEPASEPTREPPRRRGRRCPDICSLRSQYSLMASWQRRWFAIKDGQLEHVQRMDGRDLESIPLHLCQVKPAALQDRRNVFELIAPTRTYLLQAESDSELSAWTACLRQAIEASLYAHTPQGSAAPSQAPSKTSTPTPRQPAQFAVSRASSAQRADSDGEAARVRMAALRAVPGNNACVDCGRRVPEWAAINLGVLMCIECSGVHRSLGVHVSKVRSVKLDHWENELMHVMLRLGNHAVNAIYEAEDRQPGDPDKPSDRTPRDQATPFLSAKYASRVWVCRAESPDTQLFAAVQKEDLPGALQALAQGADANMHDGESGNTPLIAAASNGDFGMLELLMLWGASVSARAHVSASAYAAESAGGTALHAAVCAGNARVVWYLVRKGAQWDTPDAHGLLPLDIALERSDVQAVMALRYAAFQKAAGLPPGSVQAGELPDLDDSLIGSWAIPPYSPKRMSAEFTDFADSSMAADAAFDEPS</sequence>
<dbReference type="EMBL" id="MCFD01000001">
    <property type="protein sequence ID" value="ORX74105.1"/>
    <property type="molecule type" value="Genomic_DNA"/>
</dbReference>
<dbReference type="Pfam" id="PF00169">
    <property type="entry name" value="PH"/>
    <property type="match status" value="1"/>
</dbReference>
<keyword evidence="3 6" id="KW-0863">Zinc-finger</keyword>
<dbReference type="Pfam" id="PF01412">
    <property type="entry name" value="ArfGap"/>
    <property type="match status" value="1"/>
</dbReference>
<dbReference type="AlphaFoldDB" id="A0A1Y1WL66"/>
<evidence type="ECO:0000259" key="9">
    <source>
        <dbReference type="PROSITE" id="PS50115"/>
    </source>
</evidence>
<dbReference type="InterPro" id="IPR045258">
    <property type="entry name" value="ACAP1/2/3-like"/>
</dbReference>
<reference evidence="10 11" key="1">
    <citation type="submission" date="2016-07" db="EMBL/GenBank/DDBJ databases">
        <title>Pervasive Adenine N6-methylation of Active Genes in Fungi.</title>
        <authorList>
            <consortium name="DOE Joint Genome Institute"/>
            <person name="Mondo S.J."/>
            <person name="Dannebaum R.O."/>
            <person name="Kuo R.C."/>
            <person name="Labutti K."/>
            <person name="Haridas S."/>
            <person name="Kuo A."/>
            <person name="Salamov A."/>
            <person name="Ahrendt S.R."/>
            <person name="Lipzen A."/>
            <person name="Sullivan W."/>
            <person name="Andreopoulos W.B."/>
            <person name="Clum A."/>
            <person name="Lindquist E."/>
            <person name="Daum C."/>
            <person name="Ramamoorthy G.K."/>
            <person name="Gryganskyi A."/>
            <person name="Culley D."/>
            <person name="Magnuson J.K."/>
            <person name="James T.Y."/>
            <person name="O'Malley M.A."/>
            <person name="Stajich J.E."/>
            <person name="Spatafora J.W."/>
            <person name="Visel A."/>
            <person name="Grigoriev I.V."/>
        </authorList>
    </citation>
    <scope>NUCLEOTIDE SEQUENCE [LARGE SCALE GENOMIC DNA]</scope>
    <source>
        <strain evidence="10 11">ATCC 12442</strain>
    </source>
</reference>
<dbReference type="PANTHER" id="PTHR23180:SF160">
    <property type="entry name" value="ADP-RIBOSYLATION FACTOR GTPASE-ACTIVATING PROTEIN EFFECTOR PROTEIN 1"/>
    <property type="match status" value="1"/>
</dbReference>
<dbReference type="SUPFAM" id="SSF57863">
    <property type="entry name" value="ArfGap/RecO-like zinc finger"/>
    <property type="match status" value="1"/>
</dbReference>
<evidence type="ECO:0000256" key="5">
    <source>
        <dbReference type="PROSITE-ProRule" id="PRU00023"/>
    </source>
</evidence>
<dbReference type="Gene3D" id="1.20.1270.60">
    <property type="entry name" value="Arfaptin homology (AH) domain/BAR domain"/>
    <property type="match status" value="1"/>
</dbReference>
<feature type="compositionally biased region" description="Polar residues" evidence="7">
    <location>
        <begin position="513"/>
        <end position="530"/>
    </location>
</feature>
<dbReference type="SMART" id="SM00248">
    <property type="entry name" value="ANK"/>
    <property type="match status" value="2"/>
</dbReference>
<dbReference type="GO" id="GO:0005737">
    <property type="term" value="C:cytoplasm"/>
    <property type="evidence" value="ECO:0007669"/>
    <property type="project" value="InterPro"/>
</dbReference>
<feature type="region of interest" description="Disordered" evidence="7">
    <location>
        <begin position="639"/>
        <end position="659"/>
    </location>
</feature>
<dbReference type="InterPro" id="IPR027267">
    <property type="entry name" value="AH/BAR_dom_sf"/>
</dbReference>
<organism evidence="10 11">
    <name type="scientific">Linderina pennispora</name>
    <dbReference type="NCBI Taxonomy" id="61395"/>
    <lineage>
        <taxon>Eukaryota</taxon>
        <taxon>Fungi</taxon>
        <taxon>Fungi incertae sedis</taxon>
        <taxon>Zoopagomycota</taxon>
        <taxon>Kickxellomycotina</taxon>
        <taxon>Kickxellomycetes</taxon>
        <taxon>Kickxellales</taxon>
        <taxon>Kickxellaceae</taxon>
        <taxon>Linderina</taxon>
    </lineage>
</organism>